<dbReference type="PANTHER" id="PTHR42718">
    <property type="entry name" value="MAJOR FACILITATOR SUPERFAMILY MULTIDRUG TRANSPORTER MFSC"/>
    <property type="match status" value="1"/>
</dbReference>
<evidence type="ECO:0000256" key="2">
    <source>
        <dbReference type="ARBA" id="ARBA00022448"/>
    </source>
</evidence>
<feature type="transmembrane region" description="Helical" evidence="6">
    <location>
        <begin position="287"/>
        <end position="309"/>
    </location>
</feature>
<dbReference type="InterPro" id="IPR020846">
    <property type="entry name" value="MFS_dom"/>
</dbReference>
<accession>A0A7X1FU39</accession>
<keyword evidence="9" id="KW-1185">Reference proteome</keyword>
<dbReference type="Pfam" id="PF07690">
    <property type="entry name" value="MFS_1"/>
    <property type="match status" value="1"/>
</dbReference>
<organism evidence="8 9">
    <name type="scientific">Novosphingobium flavum</name>
    <dbReference type="NCBI Taxonomy" id="1778672"/>
    <lineage>
        <taxon>Bacteria</taxon>
        <taxon>Pseudomonadati</taxon>
        <taxon>Pseudomonadota</taxon>
        <taxon>Alphaproteobacteria</taxon>
        <taxon>Sphingomonadales</taxon>
        <taxon>Sphingomonadaceae</taxon>
        <taxon>Novosphingobium</taxon>
    </lineage>
</organism>
<feature type="transmembrane region" description="Helical" evidence="6">
    <location>
        <begin position="150"/>
        <end position="170"/>
    </location>
</feature>
<dbReference type="AlphaFoldDB" id="A0A7X1FU39"/>
<feature type="transmembrane region" description="Helical" evidence="6">
    <location>
        <begin position="455"/>
        <end position="477"/>
    </location>
</feature>
<feature type="transmembrane region" description="Helical" evidence="6">
    <location>
        <begin position="31"/>
        <end position="50"/>
    </location>
</feature>
<evidence type="ECO:0000256" key="6">
    <source>
        <dbReference type="SAM" id="Phobius"/>
    </source>
</evidence>
<feature type="transmembrane region" description="Helical" evidence="6">
    <location>
        <begin position="182"/>
        <end position="202"/>
    </location>
</feature>
<keyword evidence="3 6" id="KW-0812">Transmembrane</keyword>
<feature type="transmembrane region" description="Helical" evidence="6">
    <location>
        <begin position="93"/>
        <end position="111"/>
    </location>
</feature>
<evidence type="ECO:0000313" key="9">
    <source>
        <dbReference type="Proteomes" id="UP000566813"/>
    </source>
</evidence>
<feature type="transmembrane region" description="Helical" evidence="6">
    <location>
        <begin position="208"/>
        <end position="231"/>
    </location>
</feature>
<dbReference type="GO" id="GO:0022857">
    <property type="term" value="F:transmembrane transporter activity"/>
    <property type="evidence" value="ECO:0007669"/>
    <property type="project" value="InterPro"/>
</dbReference>
<dbReference type="InterPro" id="IPR011701">
    <property type="entry name" value="MFS"/>
</dbReference>
<dbReference type="RefSeq" id="WP_185665301.1">
    <property type="nucleotide sequence ID" value="NZ_JACLAW010000013.1"/>
</dbReference>
<feature type="transmembrane region" description="Helical" evidence="6">
    <location>
        <begin position="344"/>
        <end position="367"/>
    </location>
</feature>
<dbReference type="EMBL" id="JACLAW010000013">
    <property type="protein sequence ID" value="MBC2667006.1"/>
    <property type="molecule type" value="Genomic_DNA"/>
</dbReference>
<evidence type="ECO:0000259" key="7">
    <source>
        <dbReference type="PROSITE" id="PS50850"/>
    </source>
</evidence>
<comment type="caution">
    <text evidence="8">The sequence shown here is derived from an EMBL/GenBank/DDBJ whole genome shotgun (WGS) entry which is preliminary data.</text>
</comment>
<keyword evidence="4 6" id="KW-1133">Transmembrane helix</keyword>
<dbReference type="Proteomes" id="UP000566813">
    <property type="component" value="Unassembled WGS sequence"/>
</dbReference>
<dbReference type="InterPro" id="IPR036259">
    <property type="entry name" value="MFS_trans_sf"/>
</dbReference>
<feature type="domain" description="Major facilitator superfamily (MFS) profile" evidence="7">
    <location>
        <begin position="1"/>
        <end position="482"/>
    </location>
</feature>
<feature type="transmembrane region" description="Helical" evidence="6">
    <location>
        <begin position="62"/>
        <end position="87"/>
    </location>
</feature>
<dbReference type="Gene3D" id="1.20.1250.20">
    <property type="entry name" value="MFS general substrate transporter like domains"/>
    <property type="match status" value="1"/>
</dbReference>
<feature type="transmembrane region" description="Helical" evidence="6">
    <location>
        <begin position="252"/>
        <end position="275"/>
    </location>
</feature>
<evidence type="ECO:0000256" key="1">
    <source>
        <dbReference type="ARBA" id="ARBA00004141"/>
    </source>
</evidence>
<evidence type="ECO:0000256" key="4">
    <source>
        <dbReference type="ARBA" id="ARBA00022989"/>
    </source>
</evidence>
<gene>
    <name evidence="8" type="ORF">H7F51_15925</name>
</gene>
<sequence length="497" mass="51373">MGTFMCILAVSTIGVTLPAIQTHFKADFAGLQWVAGGYTLCLSALMLSSGPLSDRFGHARTWLAGVAVFVGGALLCALAPSLTVLVIGRAIQGSGAAFVIPGALSVLTHAFPDPIARAKAIGGWSAISNIALIFGPMFGGTLVDAIGWQSVFWVSIPLGLIATALGVHGLRGQGHVPAGTKVDVGGQLTSTIFLGAMTLAVITAGKVGWGATSVLVPALNSALALLAFIAVERRARSPLVPLDLFRNPGFTAANFASFVIGFSVYSASIFFSLYLQQVAGWSASETGWRLAPMFTATVLTNFLYGFIAARVSLRPLLIFTYLLLGGSMLGMGAVFTAQTPYAEMVPLFVCLGIGLGLAVPATDIAVMGAVPSNKCGVASATMNALRQSGMTLGIALLGVVLEARAVETLTRSFGEAGVPQAGETATRAIHYRTFPEGLDMAETLFKALRAHAYSAGYSLLFVLAGLVCLGAALAFVVRRPAVESAQRPAKGGLQATE</sequence>
<feature type="transmembrane region" description="Helical" evidence="6">
    <location>
        <begin position="316"/>
        <end position="338"/>
    </location>
</feature>
<comment type="subcellular location">
    <subcellularLocation>
        <location evidence="1">Membrane</location>
        <topology evidence="1">Multi-pass membrane protein</topology>
    </subcellularLocation>
</comment>
<name>A0A7X1FU39_9SPHN</name>
<dbReference type="SUPFAM" id="SSF103473">
    <property type="entry name" value="MFS general substrate transporter"/>
    <property type="match status" value="1"/>
</dbReference>
<feature type="transmembrane region" description="Helical" evidence="6">
    <location>
        <begin position="118"/>
        <end position="138"/>
    </location>
</feature>
<keyword evidence="5 6" id="KW-0472">Membrane</keyword>
<dbReference type="GO" id="GO:0016020">
    <property type="term" value="C:membrane"/>
    <property type="evidence" value="ECO:0007669"/>
    <property type="project" value="UniProtKB-SubCell"/>
</dbReference>
<dbReference type="CDD" id="cd17321">
    <property type="entry name" value="MFS_MMR_MDR_like"/>
    <property type="match status" value="1"/>
</dbReference>
<reference evidence="8 9" key="1">
    <citation type="submission" date="2020-08" db="EMBL/GenBank/DDBJ databases">
        <title>The genome sequence of type strain Novosphingobium flavum NBRC 111647.</title>
        <authorList>
            <person name="Liu Y."/>
        </authorList>
    </citation>
    <scope>NUCLEOTIDE SEQUENCE [LARGE SCALE GENOMIC DNA]</scope>
    <source>
        <strain evidence="8 9">NBRC 111647</strain>
    </source>
</reference>
<evidence type="ECO:0000256" key="3">
    <source>
        <dbReference type="ARBA" id="ARBA00022692"/>
    </source>
</evidence>
<proteinExistence type="predicted"/>
<keyword evidence="2" id="KW-0813">Transport</keyword>
<evidence type="ECO:0000256" key="5">
    <source>
        <dbReference type="ARBA" id="ARBA00023136"/>
    </source>
</evidence>
<dbReference type="Gene3D" id="1.20.1720.10">
    <property type="entry name" value="Multidrug resistance protein D"/>
    <property type="match status" value="1"/>
</dbReference>
<dbReference type="PROSITE" id="PS50850">
    <property type="entry name" value="MFS"/>
    <property type="match status" value="1"/>
</dbReference>
<evidence type="ECO:0000313" key="8">
    <source>
        <dbReference type="EMBL" id="MBC2667006.1"/>
    </source>
</evidence>
<dbReference type="PANTHER" id="PTHR42718:SF9">
    <property type="entry name" value="MAJOR FACILITATOR SUPERFAMILY MULTIDRUG TRANSPORTER MFSC"/>
    <property type="match status" value="1"/>
</dbReference>
<protein>
    <submittedName>
        <fullName evidence="8">MFS transporter</fullName>
    </submittedName>
</protein>